<accession>A0ABD3WV72</accession>
<organism evidence="1 2">
    <name type="scientific">Sinanodonta woodiana</name>
    <name type="common">Chinese pond mussel</name>
    <name type="synonym">Anodonta woodiana</name>
    <dbReference type="NCBI Taxonomy" id="1069815"/>
    <lineage>
        <taxon>Eukaryota</taxon>
        <taxon>Metazoa</taxon>
        <taxon>Spiralia</taxon>
        <taxon>Lophotrochozoa</taxon>
        <taxon>Mollusca</taxon>
        <taxon>Bivalvia</taxon>
        <taxon>Autobranchia</taxon>
        <taxon>Heteroconchia</taxon>
        <taxon>Palaeoheterodonta</taxon>
        <taxon>Unionida</taxon>
        <taxon>Unionoidea</taxon>
        <taxon>Unionidae</taxon>
        <taxon>Unioninae</taxon>
        <taxon>Sinanodonta</taxon>
    </lineage>
</organism>
<gene>
    <name evidence="1" type="ORF">ACJMK2_035523</name>
</gene>
<dbReference type="AlphaFoldDB" id="A0ABD3WV72"/>
<evidence type="ECO:0000313" key="1">
    <source>
        <dbReference type="EMBL" id="KAL3877879.1"/>
    </source>
</evidence>
<sequence length="140" mass="15603">MFKVKLQIPEEPPSNLPDEDPVAAEVMDNYVNHINGIPLLTSGDGECIFNANNCFEAGTQSCLESAVIGRFSNAWTIIALTNAINMKIGVIYPYANEANDVTYKILNTELKSSIYFDNRLQLALLWCKSGYLPTPVLEKW</sequence>
<evidence type="ECO:0000313" key="2">
    <source>
        <dbReference type="Proteomes" id="UP001634394"/>
    </source>
</evidence>
<reference evidence="1 2" key="1">
    <citation type="submission" date="2024-11" db="EMBL/GenBank/DDBJ databases">
        <title>Chromosome-level genome assembly of the freshwater bivalve Anodonta woodiana.</title>
        <authorList>
            <person name="Chen X."/>
        </authorList>
    </citation>
    <scope>NUCLEOTIDE SEQUENCE [LARGE SCALE GENOMIC DNA]</scope>
    <source>
        <strain evidence="1">MN2024</strain>
        <tissue evidence="1">Gills</tissue>
    </source>
</reference>
<keyword evidence="2" id="KW-1185">Reference proteome</keyword>
<name>A0ABD3WV72_SINWO</name>
<proteinExistence type="predicted"/>
<dbReference type="EMBL" id="JBJQND010000005">
    <property type="protein sequence ID" value="KAL3877879.1"/>
    <property type="molecule type" value="Genomic_DNA"/>
</dbReference>
<protein>
    <submittedName>
        <fullName evidence="1">Uncharacterized protein</fullName>
    </submittedName>
</protein>
<dbReference type="Proteomes" id="UP001634394">
    <property type="component" value="Unassembled WGS sequence"/>
</dbReference>
<comment type="caution">
    <text evidence="1">The sequence shown here is derived from an EMBL/GenBank/DDBJ whole genome shotgun (WGS) entry which is preliminary data.</text>
</comment>